<keyword evidence="6" id="KW-0732">Signal</keyword>
<dbReference type="EMBL" id="WHUG01000007">
    <property type="protein sequence ID" value="MQA40237.1"/>
    <property type="molecule type" value="Genomic_DNA"/>
</dbReference>
<dbReference type="InterPro" id="IPR012910">
    <property type="entry name" value="Plug_dom"/>
</dbReference>
<keyword evidence="4" id="KW-0998">Cell outer membrane</keyword>
<accession>A0A6A7N621</accession>
<reference evidence="9 10" key="1">
    <citation type="submission" date="2019-10" db="EMBL/GenBank/DDBJ databases">
        <title>Two novel species isolated from a subtropical stream in China.</title>
        <authorList>
            <person name="Lu H."/>
        </authorList>
    </citation>
    <scope>NUCLEOTIDE SEQUENCE [LARGE SCALE GENOMIC DNA]</scope>
    <source>
        <strain evidence="9 10">FT29W</strain>
    </source>
</reference>
<dbReference type="Gene3D" id="2.170.130.10">
    <property type="entry name" value="TonB-dependent receptor, plug domain"/>
    <property type="match status" value="1"/>
</dbReference>
<evidence type="ECO:0000259" key="8">
    <source>
        <dbReference type="Pfam" id="PF07715"/>
    </source>
</evidence>
<dbReference type="Gene3D" id="2.40.170.20">
    <property type="entry name" value="TonB-dependent receptor, beta-barrel domain"/>
    <property type="match status" value="1"/>
</dbReference>
<evidence type="ECO:0000259" key="7">
    <source>
        <dbReference type="Pfam" id="PF00593"/>
    </source>
</evidence>
<sequence>MNIFANKRSHSAAFQLNPVAAGCAVFLSMMASSAVYAQEAAQAAPAPAADVTAAKADPNAPVVPSVVVAGIRRGIEAAISIKKNSTSIVEAVSSEDIGKLPDSSVAESIARLPGVTAQRSRGSGKAADISVRGLAPSFNGTLVNGREQASTGNARSPEFDLFPAELIGSAMIYKTPDATVIGQGLAATIDLRTVQPLDFGKRVLAAGVRTERSGVRSGSPEGDGKRYTFSYVDQFANRTIGVALGVTSYKETGGGQQKFEGGGTEIYDPKTAANPNGLNVVVPSGFKADTETSTSKRDGVSAMLQYRPNKEFKTSVDLFYSAGTQTLKKTGLEGSIGGSWGGYDPVGVLSNATIQNGVATAGTFSNFKGDVRNHKESADDKLTSIGWNAQYKTADWTLTSDLSHSKATKNASRYETTAGVAGNTPANQLGSLSWTGFDGKNLAAMHLTSSFDYSNRSQTFLTDTDGWGGGVNSPQAGYVALPNVDDKIDAIRLTARRELNWGPVVAAQFGVNYTKRDKKRYGEEGRLVVKGGNGYGTATVPGSAIATAGTTGIPIVSFDPVGTLGPIYDMVKWVDASVLAKDWSVSEKVTTAYAMGELDGKLAGFDYRGNFGAQLVHTNQSTTGNKVDLATCTGITAATCPSAGIADGTSYNDILPSANVSFDLGNEQQLRFGAAKVLARANLDDMRASSAFGVSKDNTVPILVGSGGNAKLEPFRAKALDVSYEKYFGNKGYFSAAAFYKKLDTYILRAPRAFDFKGQVTPNTQLPTTGPYQGSTVGLLTTPTNGDGGNIRGYELSVNIPFSLVTPYLDGFGASGNFSNTESGIELPVIGFATQGVAGVKIPLPGLSKRVTNLRLYYEKYGFQFAWAARRRSDFLGEISDFQDNAQLTFVKGETIIDLQASYEFSQKYLKGLSIYVQANNWNNTPYQEYNGTDSTAISYKTVFGRTYQFGLSYKF</sequence>
<dbReference type="NCBIfam" id="TIGR01782">
    <property type="entry name" value="TonB-Xanth-Caul"/>
    <property type="match status" value="1"/>
</dbReference>
<feature type="domain" description="TonB-dependent receptor plug" evidence="8">
    <location>
        <begin position="82"/>
        <end position="185"/>
    </location>
</feature>
<keyword evidence="9" id="KW-0675">Receptor</keyword>
<dbReference type="PANTHER" id="PTHR40980:SF3">
    <property type="entry name" value="TONB-DEPENDENT RECEPTOR-LIKE BETA-BARREL DOMAIN-CONTAINING PROTEIN"/>
    <property type="match status" value="1"/>
</dbReference>
<keyword evidence="10" id="KW-1185">Reference proteome</keyword>
<gene>
    <name evidence="9" type="ORF">GEV02_18970</name>
</gene>
<evidence type="ECO:0000256" key="1">
    <source>
        <dbReference type="ARBA" id="ARBA00004442"/>
    </source>
</evidence>
<evidence type="ECO:0000313" key="9">
    <source>
        <dbReference type="EMBL" id="MQA40237.1"/>
    </source>
</evidence>
<feature type="chain" id="PRO_5025422802" evidence="6">
    <location>
        <begin position="38"/>
        <end position="956"/>
    </location>
</feature>
<evidence type="ECO:0000256" key="3">
    <source>
        <dbReference type="ARBA" id="ARBA00023136"/>
    </source>
</evidence>
<dbReference type="Pfam" id="PF00593">
    <property type="entry name" value="TonB_dep_Rec_b-barrel"/>
    <property type="match status" value="1"/>
</dbReference>
<evidence type="ECO:0000256" key="4">
    <source>
        <dbReference type="ARBA" id="ARBA00023237"/>
    </source>
</evidence>
<evidence type="ECO:0000256" key="2">
    <source>
        <dbReference type="ARBA" id="ARBA00009810"/>
    </source>
</evidence>
<organism evidence="9 10">
    <name type="scientific">Rugamonas aquatica</name>
    <dbReference type="NCBI Taxonomy" id="2743357"/>
    <lineage>
        <taxon>Bacteria</taxon>
        <taxon>Pseudomonadati</taxon>
        <taxon>Pseudomonadota</taxon>
        <taxon>Betaproteobacteria</taxon>
        <taxon>Burkholderiales</taxon>
        <taxon>Oxalobacteraceae</taxon>
        <taxon>Telluria group</taxon>
        <taxon>Rugamonas</taxon>
    </lineage>
</organism>
<protein>
    <submittedName>
        <fullName evidence="9">TonB-dependent receptor</fullName>
    </submittedName>
</protein>
<dbReference type="Proteomes" id="UP000440498">
    <property type="component" value="Unassembled WGS sequence"/>
</dbReference>
<evidence type="ECO:0000256" key="5">
    <source>
        <dbReference type="RuleBase" id="RU003357"/>
    </source>
</evidence>
<dbReference type="PANTHER" id="PTHR40980">
    <property type="entry name" value="PLUG DOMAIN-CONTAINING PROTEIN"/>
    <property type="match status" value="1"/>
</dbReference>
<comment type="caution">
    <text evidence="9">The sequence shown here is derived from an EMBL/GenBank/DDBJ whole genome shotgun (WGS) entry which is preliminary data.</text>
</comment>
<evidence type="ECO:0000256" key="6">
    <source>
        <dbReference type="SAM" id="SignalP"/>
    </source>
</evidence>
<dbReference type="InterPro" id="IPR010104">
    <property type="entry name" value="TonB_rcpt_bac"/>
</dbReference>
<keyword evidence="5" id="KW-0798">TonB box</keyword>
<dbReference type="PROSITE" id="PS51257">
    <property type="entry name" value="PROKAR_LIPOPROTEIN"/>
    <property type="match status" value="1"/>
</dbReference>
<feature type="signal peptide" evidence="6">
    <location>
        <begin position="1"/>
        <end position="37"/>
    </location>
</feature>
<dbReference type="SUPFAM" id="SSF56935">
    <property type="entry name" value="Porins"/>
    <property type="match status" value="1"/>
</dbReference>
<comment type="subcellular location">
    <subcellularLocation>
        <location evidence="1 5">Cell outer membrane</location>
    </subcellularLocation>
</comment>
<feature type="domain" description="TonB-dependent receptor-like beta-barrel" evidence="7">
    <location>
        <begin position="380"/>
        <end position="921"/>
    </location>
</feature>
<comment type="similarity">
    <text evidence="2 5">Belongs to the TonB-dependent receptor family.</text>
</comment>
<dbReference type="Pfam" id="PF07715">
    <property type="entry name" value="Plug"/>
    <property type="match status" value="1"/>
</dbReference>
<evidence type="ECO:0000313" key="10">
    <source>
        <dbReference type="Proteomes" id="UP000440498"/>
    </source>
</evidence>
<dbReference type="InterPro" id="IPR037066">
    <property type="entry name" value="Plug_dom_sf"/>
</dbReference>
<keyword evidence="3 5" id="KW-0472">Membrane</keyword>
<dbReference type="CDD" id="cd01347">
    <property type="entry name" value="ligand_gated_channel"/>
    <property type="match status" value="1"/>
</dbReference>
<dbReference type="AlphaFoldDB" id="A0A6A7N621"/>
<name>A0A6A7N621_9BURK</name>
<proteinExistence type="inferred from homology"/>
<dbReference type="InterPro" id="IPR036942">
    <property type="entry name" value="Beta-barrel_TonB_sf"/>
</dbReference>
<dbReference type="InterPro" id="IPR000531">
    <property type="entry name" value="Beta-barrel_TonB"/>
</dbReference>
<dbReference type="GO" id="GO:0009279">
    <property type="term" value="C:cell outer membrane"/>
    <property type="evidence" value="ECO:0007669"/>
    <property type="project" value="UniProtKB-SubCell"/>
</dbReference>